<dbReference type="AlphaFoldDB" id="A0A2T4AWF8"/>
<dbReference type="CDD" id="cd00502">
    <property type="entry name" value="DHQase_I"/>
    <property type="match status" value="1"/>
</dbReference>
<dbReference type="Pfam" id="PF01487">
    <property type="entry name" value="DHquinase_I"/>
    <property type="match status" value="1"/>
</dbReference>
<dbReference type="SUPFAM" id="SSF51569">
    <property type="entry name" value="Aldolase"/>
    <property type="match status" value="1"/>
</dbReference>
<proteinExistence type="predicted"/>
<organism evidence="1 2">
    <name type="scientific">Trichoderma citrinoviride</name>
    <dbReference type="NCBI Taxonomy" id="58853"/>
    <lineage>
        <taxon>Eukaryota</taxon>
        <taxon>Fungi</taxon>
        <taxon>Dikarya</taxon>
        <taxon>Ascomycota</taxon>
        <taxon>Pezizomycotina</taxon>
        <taxon>Sordariomycetes</taxon>
        <taxon>Hypocreomycetidae</taxon>
        <taxon>Hypocreales</taxon>
        <taxon>Hypocreaceae</taxon>
        <taxon>Trichoderma</taxon>
    </lineage>
</organism>
<dbReference type="Proteomes" id="UP000241546">
    <property type="component" value="Unassembled WGS sequence"/>
</dbReference>
<dbReference type="RefSeq" id="XP_024744703.1">
    <property type="nucleotide sequence ID" value="XM_024896913.1"/>
</dbReference>
<dbReference type="GO" id="GO:0003855">
    <property type="term" value="F:3-dehydroquinate dehydratase activity"/>
    <property type="evidence" value="ECO:0007669"/>
    <property type="project" value="InterPro"/>
</dbReference>
<protein>
    <submittedName>
        <fullName evidence="1">Dehydroquinase class I</fullName>
    </submittedName>
</protein>
<dbReference type="GeneID" id="36605031"/>
<reference evidence="2" key="1">
    <citation type="submission" date="2016-07" db="EMBL/GenBank/DDBJ databases">
        <title>Multiple horizontal gene transfer events from other fungi enriched the ability of initially mycotrophic Trichoderma (Ascomycota) to feed on dead plant biomass.</title>
        <authorList>
            <consortium name="DOE Joint Genome Institute"/>
            <person name="Atanasova L."/>
            <person name="Chenthamara K."/>
            <person name="Zhang J."/>
            <person name="Grujic M."/>
            <person name="Henrissat B."/>
            <person name="Kuo A."/>
            <person name="Aerts A."/>
            <person name="Salamov A."/>
            <person name="Lipzen A."/>
            <person name="Labutti K."/>
            <person name="Barry K."/>
            <person name="Miao Y."/>
            <person name="Rahimi M.J."/>
            <person name="Shen Q."/>
            <person name="Grigoriev I.V."/>
            <person name="Kubicek C.P."/>
            <person name="Druzhinina I.S."/>
        </authorList>
    </citation>
    <scope>NUCLEOTIDE SEQUENCE [LARGE SCALE GENOMIC DNA]</scope>
    <source>
        <strain evidence="2">TUCIM 6016</strain>
    </source>
</reference>
<evidence type="ECO:0000313" key="1">
    <source>
        <dbReference type="EMBL" id="PTB61383.1"/>
    </source>
</evidence>
<evidence type="ECO:0000313" key="2">
    <source>
        <dbReference type="Proteomes" id="UP000241546"/>
    </source>
</evidence>
<gene>
    <name evidence="1" type="ORF">BBK36DRAFT_1195846</name>
</gene>
<dbReference type="InterPro" id="IPR001381">
    <property type="entry name" value="DHquinase_I"/>
</dbReference>
<sequence length="131" mass="14889">MLPILLHIKLPEIPNNRVVRSYLDLLSHALSLAPEMLTVDLRLDQSDLSRIISAKSRSKIVGNYYISTDSQPWDSPAWLSRYHKACQLGCDLVRLVRKAETMEDNFRISQLKSKISSLKGHKIPLIAYNCG</sequence>
<accession>A0A2T4AWF8</accession>
<keyword evidence="2" id="KW-1185">Reference proteome</keyword>
<feature type="non-terminal residue" evidence="1">
    <location>
        <position position="131"/>
    </location>
</feature>
<dbReference type="OrthoDB" id="4415835at2759"/>
<dbReference type="InterPro" id="IPR013785">
    <property type="entry name" value="Aldolase_TIM"/>
</dbReference>
<name>A0A2T4AWF8_9HYPO</name>
<dbReference type="Gene3D" id="3.20.20.70">
    <property type="entry name" value="Aldolase class I"/>
    <property type="match status" value="1"/>
</dbReference>
<dbReference type="EMBL" id="KZ680619">
    <property type="protein sequence ID" value="PTB61383.1"/>
    <property type="molecule type" value="Genomic_DNA"/>
</dbReference>